<dbReference type="AlphaFoldDB" id="A0A2M9ZI13"/>
<evidence type="ECO:0000313" key="4">
    <source>
        <dbReference type="Proteomes" id="UP000231990"/>
    </source>
</evidence>
<dbReference type="OrthoDB" id="319403at2"/>
<gene>
    <name evidence="1" type="ORF">CH360_18230</name>
    <name evidence="2" type="ORF">CH373_18210</name>
</gene>
<organism evidence="2 4">
    <name type="scientific">Leptospira perolatii</name>
    <dbReference type="NCBI Taxonomy" id="2023191"/>
    <lineage>
        <taxon>Bacteria</taxon>
        <taxon>Pseudomonadati</taxon>
        <taxon>Spirochaetota</taxon>
        <taxon>Spirochaetia</taxon>
        <taxon>Leptospirales</taxon>
        <taxon>Leptospiraceae</taxon>
        <taxon>Leptospira</taxon>
    </lineage>
</organism>
<evidence type="ECO:0000313" key="2">
    <source>
        <dbReference type="EMBL" id="PJZ71672.1"/>
    </source>
</evidence>
<dbReference type="Proteomes" id="UP000231962">
    <property type="component" value="Unassembled WGS sequence"/>
</dbReference>
<proteinExistence type="predicted"/>
<keyword evidence="3" id="KW-1185">Reference proteome</keyword>
<dbReference type="RefSeq" id="WP_100715535.1">
    <property type="nucleotide sequence ID" value="NZ_NPDY01000039.1"/>
</dbReference>
<reference evidence="3 4" key="1">
    <citation type="submission" date="2017-07" db="EMBL/GenBank/DDBJ databases">
        <title>Leptospira spp. isolated from tropical soils.</title>
        <authorList>
            <person name="Thibeaux R."/>
            <person name="Iraola G."/>
            <person name="Ferres I."/>
            <person name="Bierque E."/>
            <person name="Girault D."/>
            <person name="Soupe-Gilbert M.-E."/>
            <person name="Picardeau M."/>
            <person name="Goarant C."/>
        </authorList>
    </citation>
    <scope>NUCLEOTIDE SEQUENCE [LARGE SCALE GENOMIC DNA]</scope>
    <source>
        <strain evidence="2 4">FH1-B-B1</strain>
        <strain evidence="1 3">FH1-B-C1</strain>
    </source>
</reference>
<evidence type="ECO:0000313" key="1">
    <source>
        <dbReference type="EMBL" id="PJZ68036.1"/>
    </source>
</evidence>
<dbReference type="InterPro" id="IPR016024">
    <property type="entry name" value="ARM-type_fold"/>
</dbReference>
<dbReference type="Gene3D" id="1.25.10.10">
    <property type="entry name" value="Leucine-rich Repeat Variant"/>
    <property type="match status" value="1"/>
</dbReference>
<protein>
    <recommendedName>
        <fullName evidence="5">HEAT repeat domain-containing protein</fullName>
    </recommendedName>
</protein>
<evidence type="ECO:0008006" key="5">
    <source>
        <dbReference type="Google" id="ProtNLM"/>
    </source>
</evidence>
<dbReference type="InterPro" id="IPR011989">
    <property type="entry name" value="ARM-like"/>
</dbReference>
<evidence type="ECO:0000313" key="3">
    <source>
        <dbReference type="Proteomes" id="UP000231962"/>
    </source>
</evidence>
<comment type="caution">
    <text evidence="2">The sequence shown here is derived from an EMBL/GenBank/DDBJ whole genome shotgun (WGS) entry which is preliminary data.</text>
</comment>
<dbReference type="EMBL" id="NPDY01000039">
    <property type="protein sequence ID" value="PJZ68036.1"/>
    <property type="molecule type" value="Genomic_DNA"/>
</dbReference>
<sequence>EAAIWIKDERVQNLISKFASDDSPALRKRFFETLQKNNISDTRAVIPKMASSDPDEDVRLHAVEILKNRKNRQYISLFYKGLSEPNPDLRRISLEALFYFGDKPGAKSVSDQLSKESVTSIKYRLIDLLVDLGNHGGGSGILNILYSDPDPKLRSRAAEAMGKLSFNPGAQELKNIFDKEVVTDVKLSLLKALADLKDKSTISALLAFAVNKKEQMPLRLQAVETIRVINDPDCLPSLFDAYVFEKSLEVKAGMERAIKEILAAKFLK</sequence>
<dbReference type="Pfam" id="PF13646">
    <property type="entry name" value="HEAT_2"/>
    <property type="match status" value="1"/>
</dbReference>
<name>A0A2M9ZI13_9LEPT</name>
<dbReference type="EMBL" id="NPDZ01000025">
    <property type="protein sequence ID" value="PJZ71672.1"/>
    <property type="molecule type" value="Genomic_DNA"/>
</dbReference>
<accession>A0A2M9ZI13</accession>
<feature type="non-terminal residue" evidence="2">
    <location>
        <position position="1"/>
    </location>
</feature>
<dbReference type="Proteomes" id="UP000231990">
    <property type="component" value="Unassembled WGS sequence"/>
</dbReference>
<dbReference type="SUPFAM" id="SSF48371">
    <property type="entry name" value="ARM repeat"/>
    <property type="match status" value="1"/>
</dbReference>